<organism evidence="1 2">
    <name type="scientific">Kosakonia sacchari</name>
    <dbReference type="NCBI Taxonomy" id="1158459"/>
    <lineage>
        <taxon>Bacteria</taxon>
        <taxon>Pseudomonadati</taxon>
        <taxon>Pseudomonadota</taxon>
        <taxon>Gammaproteobacteria</taxon>
        <taxon>Enterobacterales</taxon>
        <taxon>Enterobacteriaceae</taxon>
        <taxon>Kosakonia</taxon>
    </lineage>
</organism>
<evidence type="ECO:0000313" key="2">
    <source>
        <dbReference type="Proteomes" id="UP000183569"/>
    </source>
</evidence>
<reference evidence="1 2" key="1">
    <citation type="submission" date="2016-10" db="EMBL/GenBank/DDBJ databases">
        <authorList>
            <person name="Varghese N."/>
            <person name="Submissions S."/>
        </authorList>
    </citation>
    <scope>NUCLEOTIDE SEQUENCE [LARGE SCALE GENOMIC DNA]</scope>
    <source>
        <strain evidence="1 2">CGMCC 1.12102</strain>
    </source>
</reference>
<proteinExistence type="predicted"/>
<dbReference type="EMBL" id="FMUI01000007">
    <property type="protein sequence ID" value="SCX51769.1"/>
    <property type="molecule type" value="Genomic_DNA"/>
</dbReference>
<comment type="caution">
    <text evidence="1">The sequence shown here is derived from an EMBL/GenBank/DDBJ whole genome shotgun (WGS) entry which is preliminary data.</text>
</comment>
<accession>A0A1G4YEN7</accession>
<gene>
    <name evidence="1" type="ORF">SAMN02927897_02532</name>
</gene>
<dbReference type="Proteomes" id="UP000183569">
    <property type="component" value="Unassembled WGS sequence"/>
</dbReference>
<sequence length="72" mass="8303">MPIRTIGIEKGVDRSKKHQITSETDRFIVHIRVNYVTWITKISNFRTGQIVCGSTYEYSCVELGKILVLCKK</sequence>
<name>A0A1G4YEN7_9ENTR</name>
<dbReference type="AlphaFoldDB" id="A0A1G4YEN7"/>
<protein>
    <submittedName>
        <fullName evidence="1">Uncharacterized protein</fullName>
    </submittedName>
</protein>
<evidence type="ECO:0000313" key="1">
    <source>
        <dbReference type="EMBL" id="SCX51769.1"/>
    </source>
</evidence>